<accession>A0A239I409</accession>
<dbReference type="Proteomes" id="UP000198281">
    <property type="component" value="Unassembled WGS sequence"/>
</dbReference>
<dbReference type="OrthoDB" id="7472484at2"/>
<reference evidence="2" key="1">
    <citation type="submission" date="2017-06" db="EMBL/GenBank/DDBJ databases">
        <authorList>
            <person name="Varghese N."/>
            <person name="Submissions S."/>
        </authorList>
    </citation>
    <scope>NUCLEOTIDE SEQUENCE [LARGE SCALE GENOMIC DNA]</scope>
    <source>
        <strain evidence="2">LNB2</strain>
    </source>
</reference>
<dbReference type="EMBL" id="FZOS01000021">
    <property type="protein sequence ID" value="SNS88320.1"/>
    <property type="molecule type" value="Genomic_DNA"/>
</dbReference>
<dbReference type="AlphaFoldDB" id="A0A239I409"/>
<dbReference type="RefSeq" id="WP_089220592.1">
    <property type="nucleotide sequence ID" value="NZ_FZOS01000021.1"/>
</dbReference>
<evidence type="ECO:0000313" key="2">
    <source>
        <dbReference type="Proteomes" id="UP000198281"/>
    </source>
</evidence>
<organism evidence="1 2">
    <name type="scientific">Edaphosphingomonas laterariae</name>
    <dbReference type="NCBI Taxonomy" id="861865"/>
    <lineage>
        <taxon>Bacteria</taxon>
        <taxon>Pseudomonadati</taxon>
        <taxon>Pseudomonadota</taxon>
        <taxon>Alphaproteobacteria</taxon>
        <taxon>Sphingomonadales</taxon>
        <taxon>Rhizorhabdaceae</taxon>
        <taxon>Edaphosphingomonas</taxon>
    </lineage>
</organism>
<proteinExistence type="predicted"/>
<keyword evidence="2" id="KW-1185">Reference proteome</keyword>
<evidence type="ECO:0000313" key="1">
    <source>
        <dbReference type="EMBL" id="SNS88320.1"/>
    </source>
</evidence>
<gene>
    <name evidence="1" type="ORF">SAMN06295912_12137</name>
</gene>
<name>A0A239I409_9SPHN</name>
<sequence length="112" mass="12334">MTPISNIAERSAHIASAIAIAATGDAMSSKMIAAEYADFHWESRFNERALGPYDSLDEEDGELDRVAIIGWLANRWFVATCLVDGNGCPHHVDHLQRFESAWDAEGAFACIH</sequence>
<protein>
    <submittedName>
        <fullName evidence="1">Uncharacterized protein</fullName>
    </submittedName>
</protein>